<protein>
    <recommendedName>
        <fullName evidence="3">DUF1799 domain-containing protein</fullName>
    </recommendedName>
</protein>
<gene>
    <name evidence="1" type="ordered locus">Acav_3508</name>
</gene>
<evidence type="ECO:0000313" key="2">
    <source>
        <dbReference type="Proteomes" id="UP000002482"/>
    </source>
</evidence>
<evidence type="ECO:0008006" key="3">
    <source>
        <dbReference type="Google" id="ProtNLM"/>
    </source>
</evidence>
<dbReference type="Proteomes" id="UP000002482">
    <property type="component" value="Chromosome"/>
</dbReference>
<proteinExistence type="predicted"/>
<organism evidence="1 2">
    <name type="scientific">Paracidovorax avenae (strain ATCC 19860 / DSM 7227 / CCUG 15838 / JCM 20985 / LMG 2117 / NCPPB 1011)</name>
    <name type="common">Acidovorax avenae</name>
    <dbReference type="NCBI Taxonomy" id="643561"/>
    <lineage>
        <taxon>Bacteria</taxon>
        <taxon>Pseudomonadati</taxon>
        <taxon>Pseudomonadota</taxon>
        <taxon>Betaproteobacteria</taxon>
        <taxon>Burkholderiales</taxon>
        <taxon>Comamonadaceae</taxon>
        <taxon>Paracidovorax</taxon>
    </lineage>
</organism>
<keyword evidence="2" id="KW-1185">Reference proteome</keyword>
<name>F0QBP8_PARA1</name>
<dbReference type="KEGG" id="aaa:Acav_3508"/>
<dbReference type="Pfam" id="PF08809">
    <property type="entry name" value="DUF1799"/>
    <property type="match status" value="1"/>
</dbReference>
<dbReference type="OrthoDB" id="6169380at2"/>
<dbReference type="RefSeq" id="WP_013595892.1">
    <property type="nucleotide sequence ID" value="NC_015138.1"/>
</dbReference>
<dbReference type="HOGENOM" id="CLU_164689_2_0_4"/>
<dbReference type="InterPro" id="IPR014915">
    <property type="entry name" value="Phage_TLS_TfmB"/>
</dbReference>
<sequence length="108" mass="12395">MYEPQAGDAELAAWGLERRDYDDTATEVWPENWPVYVLWSRICNQWRVGMAGAVALDYGVLFHELDRAGLDPDTYEERFRDIQVIESEALTVFAERAERERARIGGAA</sequence>
<accession>F0QBP8</accession>
<dbReference type="GeneID" id="34237613"/>
<evidence type="ECO:0000313" key="1">
    <source>
        <dbReference type="EMBL" id="ADX47407.1"/>
    </source>
</evidence>
<dbReference type="AlphaFoldDB" id="F0QBP8"/>
<reference evidence="1" key="1">
    <citation type="submission" date="2011-02" db="EMBL/GenBank/DDBJ databases">
        <title>Complete sequence of Acidovorax avenae subsp. avenae ATCC 19860.</title>
        <authorList>
            <consortium name="US DOE Joint Genome Institute"/>
            <person name="Lucas S."/>
            <person name="Copeland A."/>
            <person name="Lapidus A."/>
            <person name="Cheng J.-F."/>
            <person name="Goodwin L."/>
            <person name="Pitluck S."/>
            <person name="Chertkov O."/>
            <person name="Held B."/>
            <person name="Detter J.C."/>
            <person name="Han C."/>
            <person name="Tapia R."/>
            <person name="Land M."/>
            <person name="Hauser L."/>
            <person name="Kyrpides N."/>
            <person name="Ivanova N."/>
            <person name="Ovchinnikova G."/>
            <person name="Pagani I."/>
            <person name="Gordon S."/>
            <person name="Woyke T."/>
        </authorList>
    </citation>
    <scope>NUCLEOTIDE SEQUENCE</scope>
    <source>
        <strain evidence="1">ATCC 19860</strain>
    </source>
</reference>
<dbReference type="EMBL" id="CP002521">
    <property type="protein sequence ID" value="ADX47407.1"/>
    <property type="molecule type" value="Genomic_DNA"/>
</dbReference>